<dbReference type="EMBL" id="LNZH02000198">
    <property type="protein sequence ID" value="OCB86853.1"/>
    <property type="molecule type" value="Genomic_DNA"/>
</dbReference>
<dbReference type="FunFam" id="3.40.50.1820:FF:000107">
    <property type="entry name" value="Palmitoyl-protein thioesterase 1"/>
    <property type="match status" value="1"/>
</dbReference>
<dbReference type="GO" id="GO:0008474">
    <property type="term" value="F:palmitoyl-(protein) hydrolase activity"/>
    <property type="evidence" value="ECO:0007669"/>
    <property type="project" value="UniProtKB-EC"/>
</dbReference>
<feature type="chain" id="PRO_5040414584" description="palmitoyl-protein hydrolase" evidence="6">
    <location>
        <begin position="20"/>
        <end position="728"/>
    </location>
</feature>
<dbReference type="Proteomes" id="UP000757232">
    <property type="component" value="Unassembled WGS sequence"/>
</dbReference>
<keyword evidence="3 6" id="KW-0732">Signal</keyword>
<evidence type="ECO:0000256" key="4">
    <source>
        <dbReference type="ARBA" id="ARBA00022801"/>
    </source>
</evidence>
<evidence type="ECO:0000256" key="1">
    <source>
        <dbReference type="ARBA" id="ARBA00010758"/>
    </source>
</evidence>
<dbReference type="InterPro" id="IPR039254">
    <property type="entry name" value="Rds1"/>
</dbReference>
<evidence type="ECO:0000313" key="7">
    <source>
        <dbReference type="EMBL" id="OCB86853.1"/>
    </source>
</evidence>
<dbReference type="Gene3D" id="3.40.50.1820">
    <property type="entry name" value="alpha/beta hydrolase"/>
    <property type="match status" value="1"/>
</dbReference>
<dbReference type="PANTHER" id="PTHR38705:SF1">
    <property type="entry name" value="PROTEIN RDS1"/>
    <property type="match status" value="1"/>
</dbReference>
<proteinExistence type="inferred from homology"/>
<keyword evidence="4" id="KW-0378">Hydrolase</keyword>
<evidence type="ECO:0000256" key="6">
    <source>
        <dbReference type="SAM" id="SignalP"/>
    </source>
</evidence>
<dbReference type="OrthoDB" id="10263094at2759"/>
<dbReference type="PRINTS" id="PR00414">
    <property type="entry name" value="PPTHIESTRASE"/>
</dbReference>
<evidence type="ECO:0000256" key="5">
    <source>
        <dbReference type="ARBA" id="ARBA00023180"/>
    </source>
</evidence>
<dbReference type="InterPro" id="IPR002472">
    <property type="entry name" value="Palm_thioest"/>
</dbReference>
<dbReference type="SUPFAM" id="SSF53474">
    <property type="entry name" value="alpha/beta-Hydrolases"/>
    <property type="match status" value="1"/>
</dbReference>
<organism evidence="7 8">
    <name type="scientific">Sanghuangporus baumii</name>
    <name type="common">Phellinus baumii</name>
    <dbReference type="NCBI Taxonomy" id="108892"/>
    <lineage>
        <taxon>Eukaryota</taxon>
        <taxon>Fungi</taxon>
        <taxon>Dikarya</taxon>
        <taxon>Basidiomycota</taxon>
        <taxon>Agaricomycotina</taxon>
        <taxon>Agaricomycetes</taxon>
        <taxon>Hymenochaetales</taxon>
        <taxon>Hymenochaetaceae</taxon>
        <taxon>Sanghuangporus</taxon>
    </lineage>
</organism>
<dbReference type="PANTHER" id="PTHR38705">
    <property type="entry name" value="PROTEIN RDS1"/>
    <property type="match status" value="1"/>
</dbReference>
<evidence type="ECO:0000313" key="8">
    <source>
        <dbReference type="Proteomes" id="UP000757232"/>
    </source>
</evidence>
<name>A0A9Q5N7N6_SANBA</name>
<dbReference type="AlphaFoldDB" id="A0A9Q5N7N6"/>
<dbReference type="Pfam" id="PF13668">
    <property type="entry name" value="Ferritin_2"/>
    <property type="match status" value="1"/>
</dbReference>
<feature type="signal peptide" evidence="6">
    <location>
        <begin position="1"/>
        <end position="19"/>
    </location>
</feature>
<comment type="caution">
    <text evidence="7">The sequence shown here is derived from an EMBL/GenBank/DDBJ whole genome shotgun (WGS) entry which is preliminary data.</text>
</comment>
<evidence type="ECO:0000256" key="2">
    <source>
        <dbReference type="ARBA" id="ARBA00012423"/>
    </source>
</evidence>
<comment type="similarity">
    <text evidence="1">Belongs to the palmitoyl-protein thioesterase family.</text>
</comment>
<sequence>MIRPSHFVVGLILSLCASSTPVEDSYQAPFDASLPVAKNTSIRPLVVWHGLGDSYASPGMLEFAELIKGVHPGIFVHSIYLDKNLDADQRAGFFGNVNEQIDFVAEQLAGVQELKDGFDAIGFSQGGQFLRAYVERYNVPPVNNLLTFGSQHMGVADMPLCRPTDLLCNLARRAARAGVYSEYAQNNLIQAQYFRDPDRLPEYFASNKFLTSINNELPESVNETYTENLVTLSNLVLILFSEDKTVVPKESAWFGSYAPLEDDESTDFAKERSIIPMQLQPTYLADTFGLRTLDERGGVSFEVKKHHVTDLLLCVAFDFQPDTIFGLFLHHDALCVIAADARPRSLLVWISFENLAVLPLVLAIHHVCAVPVGAGNTSAAPPPVGGLTENPPAYVPLSDFDFQSLNLGLNQEYMELDLFNFALQRFSSHEFAAAGLGPNDEKLIAFMASQEVGHATALTNILGEDRAAKPCNFSWPIKTVPEFIDLSQRITRIGESGVFGFLNKLNSRSSAQILTQSISTEASSLSQQLIFRQWEGLFPMPVWFETGITQSMQWTLMAPYFTSCPASNPEIKWNNYPALYITNSSSSSNNITSHQFSHPAIAPNVSSGLSSPGQTVHFSFEAPGKAIGPNSCFVTVTNTTGSPRFAAWISQLNVTYTELAEVRVGSGDGTGTASTVQPGGTVFQGKDDPIVNGTMFIVLTDSDPFVTPFNVSELDAHVVAGPAIYQSG</sequence>
<evidence type="ECO:0000256" key="3">
    <source>
        <dbReference type="ARBA" id="ARBA00022729"/>
    </source>
</evidence>
<gene>
    <name evidence="7" type="ORF">A7U60_g6026</name>
</gene>
<dbReference type="Pfam" id="PF02089">
    <property type="entry name" value="Palm_thioest"/>
    <property type="match status" value="1"/>
</dbReference>
<dbReference type="EC" id="3.1.2.22" evidence="2"/>
<protein>
    <recommendedName>
        <fullName evidence="2">palmitoyl-protein hydrolase</fullName>
        <ecNumber evidence="2">3.1.2.22</ecNumber>
    </recommendedName>
</protein>
<dbReference type="InterPro" id="IPR029058">
    <property type="entry name" value="AB_hydrolase_fold"/>
</dbReference>
<reference evidence="7" key="1">
    <citation type="submission" date="2016-06" db="EMBL/GenBank/DDBJ databases">
        <title>Draft Genome sequence of the fungus Inonotus baumii.</title>
        <authorList>
            <person name="Zhu H."/>
            <person name="Lin W."/>
        </authorList>
    </citation>
    <scope>NUCLEOTIDE SEQUENCE</scope>
    <source>
        <strain evidence="7">821</strain>
    </source>
</reference>
<accession>A0A9Q5N7N6</accession>
<keyword evidence="8" id="KW-1185">Reference proteome</keyword>
<keyword evidence="5" id="KW-0325">Glycoprotein</keyword>